<feature type="transmembrane region" description="Helical" evidence="1">
    <location>
        <begin position="93"/>
        <end position="118"/>
    </location>
</feature>
<dbReference type="AlphaFoldDB" id="A0A6A7A7G2"/>
<sequence>MIFKPETAAAHADHTMVDIIKDFLQGLNPYIDDLVCLPIFHQFKDLPLELRYKVYEPYFLDDSKAVSSRMWPVIAIDDELYVQRYRRKKPKPFLTHLCIVNHAIMAETIVFMAGFATFQLHKPRSMRPFAAFLRRPSICKGSRFIASIRKLHLSDMNDLLATFMNTHLDSRQAREDQAISAYQFVSQNLDGFAGVHTLPLALHAPTLNFDYIWHSDHEAVSINRFIQGFDMRCLIALE</sequence>
<protein>
    <submittedName>
        <fullName evidence="2">Uncharacterized protein</fullName>
    </submittedName>
</protein>
<name>A0A6A7A7G2_9PLEO</name>
<proteinExistence type="predicted"/>
<keyword evidence="1" id="KW-1133">Transmembrane helix</keyword>
<evidence type="ECO:0000313" key="3">
    <source>
        <dbReference type="Proteomes" id="UP000799424"/>
    </source>
</evidence>
<organism evidence="2 3">
    <name type="scientific">Ophiobolus disseminans</name>
    <dbReference type="NCBI Taxonomy" id="1469910"/>
    <lineage>
        <taxon>Eukaryota</taxon>
        <taxon>Fungi</taxon>
        <taxon>Dikarya</taxon>
        <taxon>Ascomycota</taxon>
        <taxon>Pezizomycotina</taxon>
        <taxon>Dothideomycetes</taxon>
        <taxon>Pleosporomycetidae</taxon>
        <taxon>Pleosporales</taxon>
        <taxon>Pleosporineae</taxon>
        <taxon>Phaeosphaeriaceae</taxon>
        <taxon>Ophiobolus</taxon>
    </lineage>
</organism>
<accession>A0A6A7A7G2</accession>
<keyword evidence="3" id="KW-1185">Reference proteome</keyword>
<dbReference type="EMBL" id="MU006222">
    <property type="protein sequence ID" value="KAF2828718.1"/>
    <property type="molecule type" value="Genomic_DNA"/>
</dbReference>
<keyword evidence="1" id="KW-0812">Transmembrane</keyword>
<dbReference type="OrthoDB" id="3799454at2759"/>
<evidence type="ECO:0000256" key="1">
    <source>
        <dbReference type="SAM" id="Phobius"/>
    </source>
</evidence>
<dbReference type="Proteomes" id="UP000799424">
    <property type="component" value="Unassembled WGS sequence"/>
</dbReference>
<evidence type="ECO:0000313" key="2">
    <source>
        <dbReference type="EMBL" id="KAF2828718.1"/>
    </source>
</evidence>
<gene>
    <name evidence="2" type="ORF">CC86DRAFT_368874</name>
</gene>
<reference evidence="2" key="1">
    <citation type="journal article" date="2020" name="Stud. Mycol.">
        <title>101 Dothideomycetes genomes: a test case for predicting lifestyles and emergence of pathogens.</title>
        <authorList>
            <person name="Haridas S."/>
            <person name="Albert R."/>
            <person name="Binder M."/>
            <person name="Bloem J."/>
            <person name="Labutti K."/>
            <person name="Salamov A."/>
            <person name="Andreopoulos B."/>
            <person name="Baker S."/>
            <person name="Barry K."/>
            <person name="Bills G."/>
            <person name="Bluhm B."/>
            <person name="Cannon C."/>
            <person name="Castanera R."/>
            <person name="Culley D."/>
            <person name="Daum C."/>
            <person name="Ezra D."/>
            <person name="Gonzalez J."/>
            <person name="Henrissat B."/>
            <person name="Kuo A."/>
            <person name="Liang C."/>
            <person name="Lipzen A."/>
            <person name="Lutzoni F."/>
            <person name="Magnuson J."/>
            <person name="Mondo S."/>
            <person name="Nolan M."/>
            <person name="Ohm R."/>
            <person name="Pangilinan J."/>
            <person name="Park H.-J."/>
            <person name="Ramirez L."/>
            <person name="Alfaro M."/>
            <person name="Sun H."/>
            <person name="Tritt A."/>
            <person name="Yoshinaga Y."/>
            <person name="Zwiers L.-H."/>
            <person name="Turgeon B."/>
            <person name="Goodwin S."/>
            <person name="Spatafora J."/>
            <person name="Crous P."/>
            <person name="Grigoriev I."/>
        </authorList>
    </citation>
    <scope>NUCLEOTIDE SEQUENCE</scope>
    <source>
        <strain evidence="2">CBS 113818</strain>
    </source>
</reference>
<keyword evidence="1" id="KW-0472">Membrane</keyword>